<dbReference type="PANTHER" id="PTHR10788">
    <property type="entry name" value="TREHALOSE-6-PHOSPHATE SYNTHASE"/>
    <property type="match status" value="1"/>
</dbReference>
<evidence type="ECO:0000313" key="3">
    <source>
        <dbReference type="EMBL" id="ORY64568.1"/>
    </source>
</evidence>
<gene>
    <name evidence="3" type="ORF">LY90DRAFT_407080</name>
</gene>
<dbReference type="Gene3D" id="3.30.70.1020">
    <property type="entry name" value="Trehalose-6-phosphate phosphatase related protein, domain 2"/>
    <property type="match status" value="1"/>
</dbReference>
<dbReference type="InterPro" id="IPR023214">
    <property type="entry name" value="HAD_sf"/>
</dbReference>
<comment type="similarity">
    <text evidence="2">In the C-terminal section; belongs to the trehalose phosphatase family.</text>
</comment>
<dbReference type="NCBIfam" id="TIGR00685">
    <property type="entry name" value="T6PP"/>
    <property type="match status" value="1"/>
</dbReference>
<dbReference type="SUPFAM" id="SSF53756">
    <property type="entry name" value="UDP-Glycosyltransferase/glycogen phosphorylase"/>
    <property type="match status" value="1"/>
</dbReference>
<dbReference type="SUPFAM" id="SSF56784">
    <property type="entry name" value="HAD-like"/>
    <property type="match status" value="1"/>
</dbReference>
<dbReference type="GO" id="GO:0005946">
    <property type="term" value="C:alpha,alpha-trehalose-phosphate synthase complex (UDP-forming)"/>
    <property type="evidence" value="ECO:0007669"/>
    <property type="project" value="TreeGrafter"/>
</dbReference>
<protein>
    <submittedName>
        <fullName evidence="3">Uncharacterized protein</fullName>
    </submittedName>
</protein>
<evidence type="ECO:0000256" key="2">
    <source>
        <dbReference type="ARBA" id="ARBA00006330"/>
    </source>
</evidence>
<dbReference type="InterPro" id="IPR006379">
    <property type="entry name" value="HAD-SF_hydro_IIB"/>
</dbReference>
<dbReference type="GO" id="GO:0005829">
    <property type="term" value="C:cytosol"/>
    <property type="evidence" value="ECO:0007669"/>
    <property type="project" value="TreeGrafter"/>
</dbReference>
<dbReference type="InterPro" id="IPR036412">
    <property type="entry name" value="HAD-like_sf"/>
</dbReference>
<name>A0A1Y2DZ33_9FUNG</name>
<dbReference type="Proteomes" id="UP000193920">
    <property type="component" value="Unassembled WGS sequence"/>
</dbReference>
<dbReference type="PANTHER" id="PTHR10788:SF123">
    <property type="entry name" value="TREHALOSE-PHOSPHATASE"/>
    <property type="match status" value="1"/>
</dbReference>
<dbReference type="Pfam" id="PF02358">
    <property type="entry name" value="Trehalose_PPase"/>
    <property type="match status" value="1"/>
</dbReference>
<evidence type="ECO:0000313" key="4">
    <source>
        <dbReference type="Proteomes" id="UP000193920"/>
    </source>
</evidence>
<dbReference type="EMBL" id="MCOG01000054">
    <property type="protein sequence ID" value="ORY64568.1"/>
    <property type="molecule type" value="Genomic_DNA"/>
</dbReference>
<comment type="caution">
    <text evidence="3">The sequence shown here is derived from an EMBL/GenBank/DDBJ whole genome shotgun (WGS) entry which is preliminary data.</text>
</comment>
<dbReference type="Gene3D" id="3.40.50.2000">
    <property type="entry name" value="Glycogen Phosphorylase B"/>
    <property type="match status" value="2"/>
</dbReference>
<dbReference type="GO" id="GO:0005992">
    <property type="term" value="P:trehalose biosynthetic process"/>
    <property type="evidence" value="ECO:0007669"/>
    <property type="project" value="InterPro"/>
</dbReference>
<dbReference type="CDD" id="cd01627">
    <property type="entry name" value="HAD_TPP"/>
    <property type="match status" value="1"/>
</dbReference>
<dbReference type="InterPro" id="IPR001830">
    <property type="entry name" value="Glyco_trans_20"/>
</dbReference>
<accession>A0A1Y2DZ33</accession>
<dbReference type="OrthoDB" id="755951at2759"/>
<dbReference type="FunFam" id="3.40.50.2000:FF:000036">
    <property type="entry name" value="Alpha,alpha-trehalose-phosphate synthase subunit Tps2"/>
    <property type="match status" value="1"/>
</dbReference>
<organism evidence="3 4">
    <name type="scientific">Neocallimastix californiae</name>
    <dbReference type="NCBI Taxonomy" id="1754190"/>
    <lineage>
        <taxon>Eukaryota</taxon>
        <taxon>Fungi</taxon>
        <taxon>Fungi incertae sedis</taxon>
        <taxon>Chytridiomycota</taxon>
        <taxon>Chytridiomycota incertae sedis</taxon>
        <taxon>Neocallimastigomycetes</taxon>
        <taxon>Neocallimastigales</taxon>
        <taxon>Neocallimastigaceae</taxon>
        <taxon>Neocallimastix</taxon>
    </lineage>
</organism>
<dbReference type="NCBIfam" id="NF011071">
    <property type="entry name" value="PRK14501.1"/>
    <property type="match status" value="1"/>
</dbReference>
<reference evidence="3 4" key="1">
    <citation type="submission" date="2016-08" db="EMBL/GenBank/DDBJ databases">
        <title>A Parts List for Fungal Cellulosomes Revealed by Comparative Genomics.</title>
        <authorList>
            <consortium name="DOE Joint Genome Institute"/>
            <person name="Haitjema C.H."/>
            <person name="Gilmore S.P."/>
            <person name="Henske J.K."/>
            <person name="Solomon K.V."/>
            <person name="De Groot R."/>
            <person name="Kuo A."/>
            <person name="Mondo S.J."/>
            <person name="Salamov A.A."/>
            <person name="Labutti K."/>
            <person name="Zhao Z."/>
            <person name="Chiniquy J."/>
            <person name="Barry K."/>
            <person name="Brewer H.M."/>
            <person name="Purvine S.O."/>
            <person name="Wright A.T."/>
            <person name="Boxma B."/>
            <person name="Van Alen T."/>
            <person name="Hackstein J.H."/>
            <person name="Baker S.E."/>
            <person name="Grigoriev I.V."/>
            <person name="O'Malley M.A."/>
        </authorList>
    </citation>
    <scope>NUCLEOTIDE SEQUENCE [LARGE SCALE GENOMIC DNA]</scope>
    <source>
        <strain evidence="3 4">G1</strain>
    </source>
</reference>
<dbReference type="Pfam" id="PF00982">
    <property type="entry name" value="Glyco_transf_20"/>
    <property type="match status" value="1"/>
</dbReference>
<keyword evidence="4" id="KW-1185">Reference proteome</keyword>
<dbReference type="AlphaFoldDB" id="A0A1Y2DZ33"/>
<sequence length="749" mass="85101">MYSGINSLKSEKNISQIIYFGLPGEVSVKGEPLVSANSNKKNIDDYIPTNKINNNIEWEQFTPELKKSLTDTLYKEKSIIPIFVDPETCSLHYEGYCKTELWPLFHYILWESTTQTHEEKNWEGYVKFNQIFANEISKYYQPGDMIWIQDYHLLILPEMLRKLIPKADIGIFIHTTFPTSEIFRCLPKRKEVLKGMLGSNLIGFQIYSYSRHFISSCTRVLGLESTPTGVEYNGTTVSVEIFTIGIDVDRIEKRRISPSVLEKMESLKSMYEGKRIIIGTDKLDRIKGVKHKLSAYEYFLNLYPEWQNKVILIQVTSSSNSNDAKLIETQISELVAHINGHFGTLEYTPVYYYHQDLDQDEYFALLNIADVGLITSVRDGMNTTSHEFVLCQKENHGPLILSEFTGTAGSLSGAILVNPWDHEGVAHAINEALSMTKEERNDRYKQLYKNVSNNTSQFWAKSFYKELKEKVTIVADLAEPVPILNPELVINSYMSSERRCFFFDYDGTLTPICNTPSAAVPGPEMLKALTALTNDPRNYIFIISGRDQEFLDHHLGLLPNLGLSAEHGSFIKYPGQPWKSAIEDMDLSWKDDVMNIFNFYTERTQGSFIEQKKCAITWHYRLADPSYGNFQSKECQTHLENVILPKYPVEILVGKKCLEVRPSSVNKGSIVNSLLADQETCDFVFCAGDDKTDEDMFKSLVSSGEDGAKHNIFTCRIGSQNVKTLASYTLAAPADLINLMGKLATASTF</sequence>
<dbReference type="FunFam" id="3.30.70.1020:FF:000002">
    <property type="entry name" value="Trehalose-6-phosphate synthase 2"/>
    <property type="match status" value="1"/>
</dbReference>
<comment type="similarity">
    <text evidence="1">In the N-terminal section; belongs to the glycosyltransferase 20 family.</text>
</comment>
<dbReference type="Gene3D" id="3.40.50.1000">
    <property type="entry name" value="HAD superfamily/HAD-like"/>
    <property type="match status" value="1"/>
</dbReference>
<dbReference type="InterPro" id="IPR003337">
    <property type="entry name" value="Trehalose_PPase"/>
</dbReference>
<proteinExistence type="inferred from homology"/>
<dbReference type="STRING" id="1754190.A0A1Y2DZ33"/>
<dbReference type="NCBIfam" id="TIGR01484">
    <property type="entry name" value="HAD-SF-IIB"/>
    <property type="match status" value="1"/>
</dbReference>
<dbReference type="GO" id="GO:0003825">
    <property type="term" value="F:alpha,alpha-trehalose-phosphate synthase (UDP-forming) activity"/>
    <property type="evidence" value="ECO:0007669"/>
    <property type="project" value="TreeGrafter"/>
</dbReference>
<dbReference type="FunFam" id="3.40.50.1000:FF:000052">
    <property type="entry name" value="Alpha,alpha-trehalose-phosphate synthase [UDP-forming] 6"/>
    <property type="match status" value="1"/>
</dbReference>
<dbReference type="CDD" id="cd03788">
    <property type="entry name" value="GT20_TPS"/>
    <property type="match status" value="1"/>
</dbReference>
<evidence type="ECO:0000256" key="1">
    <source>
        <dbReference type="ARBA" id="ARBA00005409"/>
    </source>
</evidence>
<dbReference type="GO" id="GO:0004805">
    <property type="term" value="F:trehalose-phosphatase activity"/>
    <property type="evidence" value="ECO:0007669"/>
    <property type="project" value="TreeGrafter"/>
</dbReference>